<feature type="compositionally biased region" description="Gly residues" evidence="1">
    <location>
        <begin position="32"/>
        <end position="41"/>
    </location>
</feature>
<proteinExistence type="predicted"/>
<gene>
    <name evidence="2" type="primary">Nfu_g_1_015636</name>
</gene>
<evidence type="ECO:0000313" key="2">
    <source>
        <dbReference type="EMBL" id="SBP04615.1"/>
    </source>
</evidence>
<feature type="region of interest" description="Disordered" evidence="1">
    <location>
        <begin position="29"/>
        <end position="49"/>
    </location>
</feature>
<sequence length="49" mass="5024">LKPEIGGSLHFCLGRVICIIRVVTTEKSLNGRKGGAEGGASNGNDVVSL</sequence>
<name>A0A1A7WFX0_9TELE</name>
<reference evidence="2" key="1">
    <citation type="submission" date="2016-05" db="EMBL/GenBank/DDBJ databases">
        <authorList>
            <person name="Lavstsen T."/>
            <person name="Jespersen J.S."/>
        </authorList>
    </citation>
    <scope>NUCLEOTIDE SEQUENCE</scope>
    <source>
        <tissue evidence="2">Brain</tissue>
    </source>
</reference>
<dbReference type="AlphaFoldDB" id="A0A1A7WFX0"/>
<evidence type="ECO:0000256" key="1">
    <source>
        <dbReference type="SAM" id="MobiDB-lite"/>
    </source>
</evidence>
<protein>
    <submittedName>
        <fullName evidence="2">Uncharacterized protein</fullName>
    </submittedName>
</protein>
<accession>A0A1A7WFX0</accession>
<feature type="non-terminal residue" evidence="2">
    <location>
        <position position="49"/>
    </location>
</feature>
<reference evidence="2" key="2">
    <citation type="submission" date="2016-06" db="EMBL/GenBank/DDBJ databases">
        <title>The genome of a short-lived fish provides insights into sex chromosome evolution and the genetic control of aging.</title>
        <authorList>
            <person name="Reichwald K."/>
            <person name="Felder M."/>
            <person name="Petzold A."/>
            <person name="Koch P."/>
            <person name="Groth M."/>
            <person name="Platzer M."/>
        </authorList>
    </citation>
    <scope>NUCLEOTIDE SEQUENCE</scope>
    <source>
        <tissue evidence="2">Brain</tissue>
    </source>
</reference>
<organism evidence="2">
    <name type="scientific">Iconisemion striatum</name>
    <dbReference type="NCBI Taxonomy" id="60296"/>
    <lineage>
        <taxon>Eukaryota</taxon>
        <taxon>Metazoa</taxon>
        <taxon>Chordata</taxon>
        <taxon>Craniata</taxon>
        <taxon>Vertebrata</taxon>
        <taxon>Euteleostomi</taxon>
        <taxon>Actinopterygii</taxon>
        <taxon>Neopterygii</taxon>
        <taxon>Teleostei</taxon>
        <taxon>Neoteleostei</taxon>
        <taxon>Acanthomorphata</taxon>
        <taxon>Ovalentaria</taxon>
        <taxon>Atherinomorphae</taxon>
        <taxon>Cyprinodontiformes</taxon>
        <taxon>Nothobranchiidae</taxon>
        <taxon>Iconisemion</taxon>
    </lineage>
</organism>
<feature type="non-terminal residue" evidence="2">
    <location>
        <position position="1"/>
    </location>
</feature>
<dbReference type="EMBL" id="HADW01003215">
    <property type="protein sequence ID" value="SBP04615.1"/>
    <property type="molecule type" value="Transcribed_RNA"/>
</dbReference>